<dbReference type="InterPro" id="IPR000563">
    <property type="entry name" value="Flag_FliH"/>
</dbReference>
<keyword evidence="6" id="KW-0963">Cytoplasm</keyword>
<evidence type="ECO:0000256" key="5">
    <source>
        <dbReference type="ARBA" id="ARBA00022448"/>
    </source>
</evidence>
<keyword evidence="8" id="KW-0653">Protein transport</keyword>
<comment type="similarity">
    <text evidence="3">Belongs to the FliH family.</text>
</comment>
<protein>
    <recommendedName>
        <fullName evidence="4">Flagellar assembly protein FliH</fullName>
    </recommendedName>
</protein>
<evidence type="ECO:0000256" key="1">
    <source>
        <dbReference type="ARBA" id="ARBA00003041"/>
    </source>
</evidence>
<dbReference type="AlphaFoldDB" id="A0A4V2SBS2"/>
<name>A0A4V2SBS2_9GAMM</name>
<evidence type="ECO:0000256" key="10">
    <source>
        <dbReference type="SAM" id="MobiDB-lite"/>
    </source>
</evidence>
<dbReference type="PANTHER" id="PTHR34982:SF1">
    <property type="entry name" value="FLAGELLAR ASSEMBLY PROTEIN FLIH"/>
    <property type="match status" value="1"/>
</dbReference>
<keyword evidence="12" id="KW-0282">Flagellum</keyword>
<dbReference type="GO" id="GO:0015031">
    <property type="term" value="P:protein transport"/>
    <property type="evidence" value="ECO:0007669"/>
    <property type="project" value="UniProtKB-KW"/>
</dbReference>
<evidence type="ECO:0000256" key="2">
    <source>
        <dbReference type="ARBA" id="ARBA00004496"/>
    </source>
</evidence>
<dbReference type="SUPFAM" id="SSF160527">
    <property type="entry name" value="V-type ATPase subunit E-like"/>
    <property type="match status" value="1"/>
</dbReference>
<dbReference type="RefSeq" id="WP_162883781.1">
    <property type="nucleotide sequence ID" value="NZ_QQSW01000002.1"/>
</dbReference>
<gene>
    <name evidence="12" type="ORF">EV688_10454</name>
</gene>
<evidence type="ECO:0000313" key="12">
    <source>
        <dbReference type="EMBL" id="TCO76600.1"/>
    </source>
</evidence>
<evidence type="ECO:0000256" key="9">
    <source>
        <dbReference type="ARBA" id="ARBA00023225"/>
    </source>
</evidence>
<dbReference type="PANTHER" id="PTHR34982">
    <property type="entry name" value="YOP PROTEINS TRANSLOCATION PROTEIN L"/>
    <property type="match status" value="1"/>
</dbReference>
<keyword evidence="9" id="KW-1006">Bacterial flagellum protein export</keyword>
<dbReference type="GO" id="GO:0005829">
    <property type="term" value="C:cytosol"/>
    <property type="evidence" value="ECO:0007669"/>
    <property type="project" value="TreeGrafter"/>
</dbReference>
<dbReference type="GO" id="GO:0071973">
    <property type="term" value="P:bacterial-type flagellum-dependent cell motility"/>
    <property type="evidence" value="ECO:0007669"/>
    <property type="project" value="InterPro"/>
</dbReference>
<feature type="region of interest" description="Disordered" evidence="10">
    <location>
        <begin position="205"/>
        <end position="224"/>
    </location>
</feature>
<dbReference type="InterPro" id="IPR051472">
    <property type="entry name" value="T3SS_Stator/FliH"/>
</dbReference>
<evidence type="ECO:0000256" key="6">
    <source>
        <dbReference type="ARBA" id="ARBA00022490"/>
    </source>
</evidence>
<proteinExistence type="inferred from homology"/>
<feature type="domain" description="Flagellar assembly protein FliH/Type III secretion system HrpE" evidence="11">
    <location>
        <begin position="76"/>
        <end position="200"/>
    </location>
</feature>
<dbReference type="GO" id="GO:0044781">
    <property type="term" value="P:bacterial-type flagellum organization"/>
    <property type="evidence" value="ECO:0007669"/>
    <property type="project" value="UniProtKB-KW"/>
</dbReference>
<keyword evidence="12" id="KW-0966">Cell projection</keyword>
<sequence>MSDILFREQLPPMERWQLEDVAIARAARVGGARPAATAPKPSAADLEAIQKQAWDESYARGLEAGRAAGKAETDRQAARLGKIVDAMVSPLQEIDDQVEEELTQLALAVARQIIRRELAVNPSHVIAAVREALAELPSSTRDIRVVLNPDDAQLVREALSQPSGPASWEIVEDPVIEHGGCRVISPNTTVDASLEARIRAVASRVLGGDRDDDALEPDPPPDAQ</sequence>
<reference evidence="12 13" key="1">
    <citation type="submission" date="2019-03" db="EMBL/GenBank/DDBJ databases">
        <title>Genomic Encyclopedia of Type Strains, Phase IV (KMG-IV): sequencing the most valuable type-strain genomes for metagenomic binning, comparative biology and taxonomic classification.</title>
        <authorList>
            <person name="Goeker M."/>
        </authorList>
    </citation>
    <scope>NUCLEOTIDE SEQUENCE [LARGE SCALE GENOMIC DNA]</scope>
    <source>
        <strain evidence="12 13">DSM 23344</strain>
    </source>
</reference>
<evidence type="ECO:0000313" key="13">
    <source>
        <dbReference type="Proteomes" id="UP000294980"/>
    </source>
</evidence>
<organism evidence="12 13">
    <name type="scientific">Chromatocurvus halotolerans</name>
    <dbReference type="NCBI Taxonomy" id="1132028"/>
    <lineage>
        <taxon>Bacteria</taxon>
        <taxon>Pseudomonadati</taxon>
        <taxon>Pseudomonadota</taxon>
        <taxon>Gammaproteobacteria</taxon>
        <taxon>Cellvibrionales</taxon>
        <taxon>Halieaceae</taxon>
        <taxon>Chromatocurvus</taxon>
    </lineage>
</organism>
<dbReference type="GO" id="GO:0003774">
    <property type="term" value="F:cytoskeletal motor activity"/>
    <property type="evidence" value="ECO:0007669"/>
    <property type="project" value="InterPro"/>
</dbReference>
<evidence type="ECO:0000256" key="4">
    <source>
        <dbReference type="ARBA" id="ARBA00016507"/>
    </source>
</evidence>
<dbReference type="PRINTS" id="PR01003">
    <property type="entry name" value="FLGFLIH"/>
</dbReference>
<comment type="function">
    <text evidence="1">Needed for flagellar regrowth and assembly.</text>
</comment>
<keyword evidence="13" id="KW-1185">Reference proteome</keyword>
<dbReference type="Pfam" id="PF02108">
    <property type="entry name" value="FliH"/>
    <property type="match status" value="1"/>
</dbReference>
<keyword evidence="7" id="KW-1005">Bacterial flagellum biogenesis</keyword>
<accession>A0A4V2SBS2</accession>
<evidence type="ECO:0000259" key="11">
    <source>
        <dbReference type="Pfam" id="PF02108"/>
    </source>
</evidence>
<evidence type="ECO:0000256" key="7">
    <source>
        <dbReference type="ARBA" id="ARBA00022795"/>
    </source>
</evidence>
<dbReference type="EMBL" id="SLWX01000004">
    <property type="protein sequence ID" value="TCO76600.1"/>
    <property type="molecule type" value="Genomic_DNA"/>
</dbReference>
<evidence type="ECO:0000256" key="8">
    <source>
        <dbReference type="ARBA" id="ARBA00022927"/>
    </source>
</evidence>
<dbReference type="GO" id="GO:0009288">
    <property type="term" value="C:bacterial-type flagellum"/>
    <property type="evidence" value="ECO:0007669"/>
    <property type="project" value="InterPro"/>
</dbReference>
<keyword evidence="5" id="KW-0813">Transport</keyword>
<keyword evidence="12" id="KW-0969">Cilium</keyword>
<comment type="subcellular location">
    <subcellularLocation>
        <location evidence="2">Cytoplasm</location>
    </subcellularLocation>
</comment>
<evidence type="ECO:0000256" key="3">
    <source>
        <dbReference type="ARBA" id="ARBA00006602"/>
    </source>
</evidence>
<comment type="caution">
    <text evidence="12">The sequence shown here is derived from an EMBL/GenBank/DDBJ whole genome shotgun (WGS) entry which is preliminary data.</text>
</comment>
<dbReference type="InterPro" id="IPR018035">
    <property type="entry name" value="Flagellar_FliH/T3SS_HrpE"/>
</dbReference>
<dbReference type="Proteomes" id="UP000294980">
    <property type="component" value="Unassembled WGS sequence"/>
</dbReference>